<comment type="cofactor">
    <cofactor evidence="10">
        <name>FAD</name>
        <dbReference type="ChEBI" id="CHEBI:57692"/>
    </cofactor>
    <text evidence="10">Binds 1 FAD per subunit.</text>
</comment>
<dbReference type="RefSeq" id="WP_092128123.1">
    <property type="nucleotide sequence ID" value="NZ_FMYU01000004.1"/>
</dbReference>
<dbReference type="EMBL" id="FMYU01000004">
    <property type="protein sequence ID" value="SDC33289.1"/>
    <property type="molecule type" value="Genomic_DNA"/>
</dbReference>
<dbReference type="InterPro" id="IPR002872">
    <property type="entry name" value="Proline_DH_dom"/>
</dbReference>
<protein>
    <recommendedName>
        <fullName evidence="2">proline dehydrogenase</fullName>
        <ecNumber evidence="2">1.5.5.2</ecNumber>
    </recommendedName>
</protein>
<organism evidence="12 13">
    <name type="scientific">Desulfurella multipotens</name>
    <dbReference type="NCBI Taxonomy" id="79269"/>
    <lineage>
        <taxon>Bacteria</taxon>
        <taxon>Pseudomonadati</taxon>
        <taxon>Campylobacterota</taxon>
        <taxon>Desulfurellia</taxon>
        <taxon>Desulfurellales</taxon>
        <taxon>Desulfurellaceae</taxon>
        <taxon>Desulfurella</taxon>
    </lineage>
</organism>
<dbReference type="SUPFAM" id="SSF51730">
    <property type="entry name" value="FAD-linked oxidoreductase"/>
    <property type="match status" value="1"/>
</dbReference>
<dbReference type="InterPro" id="IPR029041">
    <property type="entry name" value="FAD-linked_oxidoreductase-like"/>
</dbReference>
<dbReference type="Gene3D" id="3.20.20.220">
    <property type="match status" value="1"/>
</dbReference>
<dbReference type="PANTHER" id="PTHR13914">
    <property type="entry name" value="PROLINE OXIDASE"/>
    <property type="match status" value="1"/>
</dbReference>
<dbReference type="Pfam" id="PF01619">
    <property type="entry name" value="Pro_dh"/>
    <property type="match status" value="1"/>
</dbReference>
<comment type="pathway">
    <text evidence="1">Amino-acid degradation; L-proline degradation into L-glutamate; L-glutamate from L-proline: step 1/2.</text>
</comment>
<feature type="binding site" evidence="9">
    <location>
        <position position="280"/>
    </location>
    <ligand>
        <name>substrate</name>
    </ligand>
</feature>
<evidence type="ECO:0000259" key="11">
    <source>
        <dbReference type="Pfam" id="PF01619"/>
    </source>
</evidence>
<dbReference type="AlphaFoldDB" id="A0A1G6KQC0"/>
<dbReference type="InterPro" id="IPR015659">
    <property type="entry name" value="Proline_oxidase"/>
</dbReference>
<dbReference type="PIRSF" id="PIRSF000196">
    <property type="entry name" value="Pro_dehydrog"/>
    <property type="match status" value="1"/>
</dbReference>
<feature type="binding site" evidence="10">
    <location>
        <position position="126"/>
    </location>
    <ligand>
        <name>FAD</name>
        <dbReference type="ChEBI" id="CHEBI:57692"/>
    </ligand>
</feature>
<evidence type="ECO:0000256" key="1">
    <source>
        <dbReference type="ARBA" id="ARBA00004739"/>
    </source>
</evidence>
<dbReference type="OrthoDB" id="9773461at2"/>
<gene>
    <name evidence="12" type="ORF">SAMN05660835_00662</name>
</gene>
<evidence type="ECO:0000256" key="7">
    <source>
        <dbReference type="ARBA" id="ARBA00023062"/>
    </source>
</evidence>
<evidence type="ECO:0000256" key="9">
    <source>
        <dbReference type="PIRSR" id="PIRSR000196-1"/>
    </source>
</evidence>
<evidence type="ECO:0000313" key="12">
    <source>
        <dbReference type="EMBL" id="SDC33289.1"/>
    </source>
</evidence>
<proteinExistence type="predicted"/>
<feature type="domain" description="Proline dehydrogenase" evidence="11">
    <location>
        <begin position="44"/>
        <end position="286"/>
    </location>
</feature>
<comment type="catalytic activity">
    <reaction evidence="8">
        <text>L-proline + a quinone = (S)-1-pyrroline-5-carboxylate + a quinol + H(+)</text>
        <dbReference type="Rhea" id="RHEA:23784"/>
        <dbReference type="ChEBI" id="CHEBI:15378"/>
        <dbReference type="ChEBI" id="CHEBI:17388"/>
        <dbReference type="ChEBI" id="CHEBI:24646"/>
        <dbReference type="ChEBI" id="CHEBI:60039"/>
        <dbReference type="ChEBI" id="CHEBI:132124"/>
        <dbReference type="EC" id="1.5.5.2"/>
    </reaction>
</comment>
<dbReference type="GO" id="GO:0004657">
    <property type="term" value="F:proline dehydrogenase activity"/>
    <property type="evidence" value="ECO:0007669"/>
    <property type="project" value="UniProtKB-EC"/>
</dbReference>
<reference evidence="13" key="1">
    <citation type="submission" date="2016-10" db="EMBL/GenBank/DDBJ databases">
        <authorList>
            <person name="Varghese N."/>
            <person name="Submissions S."/>
        </authorList>
    </citation>
    <scope>NUCLEOTIDE SEQUENCE [LARGE SCALE GENOMIC DNA]</scope>
    <source>
        <strain evidence="13">DSM 8415</strain>
    </source>
</reference>
<sequence length="296" mass="34782">MSLFHTIVSNTIDYVPSNIVSIFAKKYIAGSYLEDALNLTKIFNRNGIMSTIDVLGEDVKKIEEAVFYKNECIRVLEEIKANNLNANLSLKPTQMGFALSKRLGFDHIREIVKRAFELDNFVRIDMENSPYTTDTIEMYKQLRKEFGQHVGTVLQAYLKRTIDDIEYLSDDKMNIRLCKGIYVESEKIAYKNREIIVENYKYCLEELFKKKAYVGIATHDEKLIFHAMKFIKDYNLKPDEYEFQMLLGVGENLKQFILDKKHRLRIYVPYGEQWLAYAKRRLKENPNIIKTALHLE</sequence>
<evidence type="ECO:0000256" key="3">
    <source>
        <dbReference type="ARBA" id="ARBA00022630"/>
    </source>
</evidence>
<dbReference type="GO" id="GO:0000166">
    <property type="term" value="F:nucleotide binding"/>
    <property type="evidence" value="ECO:0007669"/>
    <property type="project" value="UniProtKB-KW"/>
</dbReference>
<evidence type="ECO:0000313" key="13">
    <source>
        <dbReference type="Proteomes" id="UP000199411"/>
    </source>
</evidence>
<evidence type="ECO:0000256" key="8">
    <source>
        <dbReference type="ARBA" id="ARBA00048779"/>
    </source>
</evidence>
<feature type="binding site" evidence="10">
    <location>
        <position position="155"/>
    </location>
    <ligand>
        <name>FAD</name>
        <dbReference type="ChEBI" id="CHEBI:57692"/>
    </ligand>
</feature>
<feature type="binding site" evidence="10">
    <location>
        <begin position="218"/>
        <end position="219"/>
    </location>
    <ligand>
        <name>FAD</name>
        <dbReference type="ChEBI" id="CHEBI:57692"/>
    </ligand>
</feature>
<dbReference type="InterPro" id="IPR008219">
    <property type="entry name" value="PRODH_bac_arc"/>
</dbReference>
<keyword evidence="13" id="KW-1185">Reference proteome</keyword>
<keyword evidence="4 10" id="KW-0547">Nucleotide-binding</keyword>
<evidence type="ECO:0000256" key="10">
    <source>
        <dbReference type="PIRSR" id="PIRSR000196-2"/>
    </source>
</evidence>
<evidence type="ECO:0000256" key="4">
    <source>
        <dbReference type="ARBA" id="ARBA00022741"/>
    </source>
</evidence>
<dbReference type="PANTHER" id="PTHR13914:SF0">
    <property type="entry name" value="PROLINE DEHYDROGENASE 1, MITOCHONDRIAL"/>
    <property type="match status" value="1"/>
</dbReference>
<dbReference type="Proteomes" id="UP000199411">
    <property type="component" value="Unassembled WGS sequence"/>
</dbReference>
<keyword evidence="7" id="KW-0642">Proline metabolism</keyword>
<dbReference type="EC" id="1.5.5.2" evidence="2"/>
<keyword evidence="3" id="KW-0285">Flavoprotein</keyword>
<evidence type="ECO:0000256" key="5">
    <source>
        <dbReference type="ARBA" id="ARBA00022827"/>
    </source>
</evidence>
<dbReference type="UniPathway" id="UPA00261">
    <property type="reaction ID" value="UER00373"/>
</dbReference>
<keyword evidence="6" id="KW-0560">Oxidoreductase</keyword>
<feature type="binding site" evidence="9">
    <location>
        <position position="281"/>
    </location>
    <ligand>
        <name>substrate</name>
    </ligand>
</feature>
<name>A0A1G6KQC0_9BACT</name>
<accession>A0A1G6KQC0</accession>
<keyword evidence="5 10" id="KW-0274">FAD</keyword>
<dbReference type="GO" id="GO:0010133">
    <property type="term" value="P:L-proline catabolic process to L-glutamate"/>
    <property type="evidence" value="ECO:0007669"/>
    <property type="project" value="UniProtKB-UniPathway"/>
</dbReference>
<evidence type="ECO:0000256" key="6">
    <source>
        <dbReference type="ARBA" id="ARBA00023002"/>
    </source>
</evidence>
<evidence type="ECO:0000256" key="2">
    <source>
        <dbReference type="ARBA" id="ARBA00012695"/>
    </source>
</evidence>
<feature type="binding site" evidence="9">
    <location>
        <position position="91"/>
    </location>
    <ligand>
        <name>substrate</name>
    </ligand>
</feature>